<evidence type="ECO:0000313" key="3">
    <source>
        <dbReference type="Proteomes" id="UP000825009"/>
    </source>
</evidence>
<name>A0A8F6YD65_9RHOB</name>
<feature type="transmembrane region" description="Helical" evidence="1">
    <location>
        <begin position="90"/>
        <end position="110"/>
    </location>
</feature>
<reference evidence="2 3" key="1">
    <citation type="submission" date="2021-07" db="EMBL/GenBank/DDBJ databases">
        <title>A novel Jannaschia species isolated from marine dinoflagellate Ceratoperidinium margalefii.</title>
        <authorList>
            <person name="Jiang Y."/>
            <person name="Li Z."/>
        </authorList>
    </citation>
    <scope>NUCLEOTIDE SEQUENCE [LARGE SCALE GENOMIC DNA]</scope>
    <source>
        <strain evidence="2 3">J12C1-MA-4</strain>
    </source>
</reference>
<dbReference type="EMBL" id="CP079194">
    <property type="protein sequence ID" value="QXT39877.1"/>
    <property type="molecule type" value="Genomic_DNA"/>
</dbReference>
<gene>
    <name evidence="2" type="ORF">KYE46_01040</name>
</gene>
<keyword evidence="1" id="KW-0812">Transmembrane</keyword>
<dbReference type="Proteomes" id="UP000825009">
    <property type="component" value="Chromosome"/>
</dbReference>
<organism evidence="2 3">
    <name type="scientific">Gymnodinialimonas ceratoperidinii</name>
    <dbReference type="NCBI Taxonomy" id="2856823"/>
    <lineage>
        <taxon>Bacteria</taxon>
        <taxon>Pseudomonadati</taxon>
        <taxon>Pseudomonadota</taxon>
        <taxon>Alphaproteobacteria</taxon>
        <taxon>Rhodobacterales</taxon>
        <taxon>Paracoccaceae</taxon>
        <taxon>Gymnodinialimonas</taxon>
    </lineage>
</organism>
<keyword evidence="3" id="KW-1185">Reference proteome</keyword>
<proteinExistence type="predicted"/>
<accession>A0A8F6YD65</accession>
<keyword evidence="1" id="KW-0472">Membrane</keyword>
<dbReference type="AlphaFoldDB" id="A0A8F6YD65"/>
<evidence type="ECO:0000313" key="2">
    <source>
        <dbReference type="EMBL" id="QXT39877.1"/>
    </source>
</evidence>
<feature type="transmembrane region" description="Helical" evidence="1">
    <location>
        <begin position="116"/>
        <end position="137"/>
    </location>
</feature>
<sequence length="216" mass="23725">MRILLGLCMAGLALVIVLGTSLDRLEPWFLSLGLQPDGYLAQGMFELVATLLIVPPLLGLFHAVGTLGTDRGEVDAAGRIILRHRAGARRLHVGLCAALVALFCAGAYFLTDPGDLVLRLISTLCAAGFFVAAYIIWSARILYDDTMVMVPRFCRAPRRLEWRDLSAVEWIAAQKHFELTFTQGRKITISSSYAGVHDLIALARRMVIENARTARS</sequence>
<dbReference type="RefSeq" id="WP_219002839.1">
    <property type="nucleotide sequence ID" value="NZ_CP079194.1"/>
</dbReference>
<protein>
    <submittedName>
        <fullName evidence="2">Uncharacterized protein</fullName>
    </submittedName>
</protein>
<keyword evidence="1" id="KW-1133">Transmembrane helix</keyword>
<evidence type="ECO:0000256" key="1">
    <source>
        <dbReference type="SAM" id="Phobius"/>
    </source>
</evidence>
<dbReference type="KEGG" id="gce:KYE46_01040"/>
<feature type="transmembrane region" description="Helical" evidence="1">
    <location>
        <begin position="43"/>
        <end position="69"/>
    </location>
</feature>